<dbReference type="Proteomes" id="UP001597546">
    <property type="component" value="Unassembled WGS sequence"/>
</dbReference>
<dbReference type="Pfam" id="PF02482">
    <property type="entry name" value="Ribosomal_S30AE"/>
    <property type="match status" value="1"/>
</dbReference>
<sequence>MIIQVNTDNHIEGTELLNNYVTTLFNEKLQRFDSHLTRIEVHLSDENAGKSGADDKRCNIEARLEGIDPIFASALSDDISKAIHDCLLKIKRGIEHHLDKVKN</sequence>
<evidence type="ECO:0000313" key="2">
    <source>
        <dbReference type="Proteomes" id="UP001597546"/>
    </source>
</evidence>
<gene>
    <name evidence="1" type="ORF">ACFSSE_05985</name>
</gene>
<name>A0ABW5TR90_9SPHI</name>
<dbReference type="EMBL" id="JBHULV010000017">
    <property type="protein sequence ID" value="MFD2731250.1"/>
    <property type="molecule type" value="Genomic_DNA"/>
</dbReference>
<keyword evidence="2" id="KW-1185">Reference proteome</keyword>
<evidence type="ECO:0000313" key="1">
    <source>
        <dbReference type="EMBL" id="MFD2731250.1"/>
    </source>
</evidence>
<dbReference type="InterPro" id="IPR036567">
    <property type="entry name" value="RHF-like"/>
</dbReference>
<protein>
    <submittedName>
        <fullName evidence="1">HPF/RaiA family ribosome-associated protein</fullName>
    </submittedName>
</protein>
<accession>A0ABW5TR90</accession>
<dbReference type="RefSeq" id="WP_379041092.1">
    <property type="nucleotide sequence ID" value="NZ_JBHSKW010000007.1"/>
</dbReference>
<organism evidence="1 2">
    <name type="scientific">Pedobacter alpinus</name>
    <dbReference type="NCBI Taxonomy" id="1590643"/>
    <lineage>
        <taxon>Bacteria</taxon>
        <taxon>Pseudomonadati</taxon>
        <taxon>Bacteroidota</taxon>
        <taxon>Sphingobacteriia</taxon>
        <taxon>Sphingobacteriales</taxon>
        <taxon>Sphingobacteriaceae</taxon>
        <taxon>Pedobacter</taxon>
    </lineage>
</organism>
<reference evidence="2" key="1">
    <citation type="journal article" date="2019" name="Int. J. Syst. Evol. Microbiol.">
        <title>The Global Catalogue of Microorganisms (GCM) 10K type strain sequencing project: providing services to taxonomists for standard genome sequencing and annotation.</title>
        <authorList>
            <consortium name="The Broad Institute Genomics Platform"/>
            <consortium name="The Broad Institute Genome Sequencing Center for Infectious Disease"/>
            <person name="Wu L."/>
            <person name="Ma J."/>
        </authorList>
    </citation>
    <scope>NUCLEOTIDE SEQUENCE [LARGE SCALE GENOMIC DNA]</scope>
    <source>
        <strain evidence="2">KCTC 42456</strain>
    </source>
</reference>
<dbReference type="InterPro" id="IPR003489">
    <property type="entry name" value="RHF/RaiA"/>
</dbReference>
<dbReference type="SUPFAM" id="SSF69754">
    <property type="entry name" value="Ribosome binding protein Y (YfiA homologue)"/>
    <property type="match status" value="1"/>
</dbReference>
<proteinExistence type="predicted"/>
<dbReference type="Gene3D" id="3.30.160.100">
    <property type="entry name" value="Ribosome hibernation promotion factor-like"/>
    <property type="match status" value="1"/>
</dbReference>
<comment type="caution">
    <text evidence="1">The sequence shown here is derived from an EMBL/GenBank/DDBJ whole genome shotgun (WGS) entry which is preliminary data.</text>
</comment>